<sequence length="313" mass="34882">MEYGFGNYGSKSGNSYSVSSDNKDHSSFVARSTDNSLTLGLKPVSSLGHIGAAFQVCLVLFLLVLSLWGFYSLPFARFLRPRYHATSLDMMLANIFLFLILSAALPLQTNLLGLTTLTLPSPLKTDVIISSTHSECSDMTCSTSQYQFVCSDKTSTCSNVKPIKKSSSWWTKLISGAYPFSWFSFIHKINPFSMSSPNSIDRSTITRPIQAQKQSIFRQFISRAFGYSSVSPSYGLGLVILTYNLCFLISSMWIAGRRLGDATLSISLDVVTTIRCLHQLDITSKPRPHLERMEWSNEVSCTNGSQELDRRVY</sequence>
<dbReference type="AlphaFoldDB" id="A0A4Z2DYH4"/>
<dbReference type="GO" id="GO:0004888">
    <property type="term" value="F:transmembrane signaling receptor activity"/>
    <property type="evidence" value="ECO:0007669"/>
    <property type="project" value="TreeGrafter"/>
</dbReference>
<keyword evidence="1" id="KW-0472">Membrane</keyword>
<dbReference type="GO" id="GO:0005886">
    <property type="term" value="C:plasma membrane"/>
    <property type="evidence" value="ECO:0007669"/>
    <property type="project" value="TreeGrafter"/>
</dbReference>
<dbReference type="PANTHER" id="PTHR12625:SF0">
    <property type="entry name" value="PROTEIN LILIPOD"/>
    <property type="match status" value="1"/>
</dbReference>
<name>A0A4Z2DYH4_SCHJA</name>
<feature type="transmembrane region" description="Helical" evidence="1">
    <location>
        <begin position="92"/>
        <end position="114"/>
    </location>
</feature>
<reference evidence="2 3" key="1">
    <citation type="submission" date="2019-03" db="EMBL/GenBank/DDBJ databases">
        <title>An improved genome assembly of the fluke Schistosoma japonicum.</title>
        <authorList>
            <person name="Hu W."/>
            <person name="Luo F."/>
            <person name="Yin M."/>
            <person name="Mo X."/>
            <person name="Sun C."/>
            <person name="Wu Q."/>
            <person name="Zhu B."/>
            <person name="Xiang M."/>
            <person name="Wang J."/>
            <person name="Wang Y."/>
            <person name="Zhang T."/>
            <person name="Xu B."/>
            <person name="Zheng H."/>
            <person name="Feng Z."/>
        </authorList>
    </citation>
    <scope>NUCLEOTIDE SEQUENCE [LARGE SCALE GENOMIC DNA]</scope>
    <source>
        <strain evidence="2">HuSjv2</strain>
        <tissue evidence="2">Worms</tissue>
    </source>
</reference>
<proteinExistence type="predicted"/>
<feature type="transmembrane region" description="Helical" evidence="1">
    <location>
        <begin position="234"/>
        <end position="255"/>
    </location>
</feature>
<accession>A0A4Z2DYH4</accession>
<dbReference type="PANTHER" id="PTHR12625">
    <property type="entry name" value="LIPOCALIN-1 INTERACTING MEMBRANE RECEPTOR LIMR"/>
    <property type="match status" value="1"/>
</dbReference>
<comment type="caution">
    <text evidence="2">The sequence shown here is derived from an EMBL/GenBank/DDBJ whole genome shotgun (WGS) entry which is preliminary data.</text>
</comment>
<dbReference type="Proteomes" id="UP000311919">
    <property type="component" value="Unassembled WGS sequence"/>
</dbReference>
<evidence type="ECO:0000256" key="1">
    <source>
        <dbReference type="SAM" id="Phobius"/>
    </source>
</evidence>
<keyword evidence="3" id="KW-1185">Reference proteome</keyword>
<dbReference type="PRINTS" id="PR01692">
    <property type="entry name" value="LIPOCALINIMR"/>
</dbReference>
<organism evidence="2 3">
    <name type="scientific">Schistosoma japonicum</name>
    <name type="common">Blood fluke</name>
    <dbReference type="NCBI Taxonomy" id="6182"/>
    <lineage>
        <taxon>Eukaryota</taxon>
        <taxon>Metazoa</taxon>
        <taxon>Spiralia</taxon>
        <taxon>Lophotrochozoa</taxon>
        <taxon>Platyhelminthes</taxon>
        <taxon>Trematoda</taxon>
        <taxon>Digenea</taxon>
        <taxon>Strigeidida</taxon>
        <taxon>Schistosomatoidea</taxon>
        <taxon>Schistosomatidae</taxon>
        <taxon>Schistosoma</taxon>
    </lineage>
</organism>
<keyword evidence="1" id="KW-0812">Transmembrane</keyword>
<dbReference type="OrthoDB" id="5596951at2759"/>
<evidence type="ECO:0000313" key="2">
    <source>
        <dbReference type="EMBL" id="TNN21232.1"/>
    </source>
</evidence>
<feature type="transmembrane region" description="Helical" evidence="1">
    <location>
        <begin position="47"/>
        <end position="71"/>
    </location>
</feature>
<protein>
    <submittedName>
        <fullName evidence="2">Limb region 1</fullName>
    </submittedName>
</protein>
<dbReference type="InterPro" id="IPR008075">
    <property type="entry name" value="LIMR"/>
</dbReference>
<dbReference type="EMBL" id="SKCS01000008">
    <property type="protein sequence ID" value="TNN21232.1"/>
    <property type="molecule type" value="Genomic_DNA"/>
</dbReference>
<keyword evidence="1" id="KW-1133">Transmembrane helix</keyword>
<evidence type="ECO:0000313" key="3">
    <source>
        <dbReference type="Proteomes" id="UP000311919"/>
    </source>
</evidence>
<gene>
    <name evidence="2" type="ORF">EWB00_010408</name>
</gene>
<dbReference type="GO" id="GO:0007165">
    <property type="term" value="P:signal transduction"/>
    <property type="evidence" value="ECO:0007669"/>
    <property type="project" value="TreeGrafter"/>
</dbReference>